<dbReference type="AlphaFoldDB" id="A0A926S446"/>
<accession>A0A926S446</accession>
<feature type="transmembrane region" description="Helical" evidence="1">
    <location>
        <begin position="163"/>
        <end position="183"/>
    </location>
</feature>
<dbReference type="Proteomes" id="UP000598467">
    <property type="component" value="Unassembled WGS sequence"/>
</dbReference>
<comment type="caution">
    <text evidence="2">The sequence shown here is derived from an EMBL/GenBank/DDBJ whole genome shotgun (WGS) entry which is preliminary data.</text>
</comment>
<dbReference type="RefSeq" id="WP_190290646.1">
    <property type="nucleotide sequence ID" value="NZ_JABFCZ010000006.1"/>
</dbReference>
<dbReference type="EMBL" id="JABFCZ010000006">
    <property type="protein sequence ID" value="MBD1545978.1"/>
    <property type="molecule type" value="Genomic_DNA"/>
</dbReference>
<organism evidence="2 3">
    <name type="scientific">Roseibium aggregatum</name>
    <dbReference type="NCBI Taxonomy" id="187304"/>
    <lineage>
        <taxon>Bacteria</taxon>
        <taxon>Pseudomonadati</taxon>
        <taxon>Pseudomonadota</taxon>
        <taxon>Alphaproteobacteria</taxon>
        <taxon>Hyphomicrobiales</taxon>
        <taxon>Stappiaceae</taxon>
        <taxon>Roseibium</taxon>
    </lineage>
</organism>
<keyword evidence="1" id="KW-0472">Membrane</keyword>
<feature type="transmembrane region" description="Helical" evidence="1">
    <location>
        <begin position="133"/>
        <end position="151"/>
    </location>
</feature>
<name>A0A926S446_9HYPH</name>
<evidence type="ECO:0000256" key="1">
    <source>
        <dbReference type="SAM" id="Phobius"/>
    </source>
</evidence>
<keyword evidence="1" id="KW-1133">Transmembrane helix</keyword>
<feature type="transmembrane region" description="Helical" evidence="1">
    <location>
        <begin position="79"/>
        <end position="100"/>
    </location>
</feature>
<feature type="transmembrane region" description="Helical" evidence="1">
    <location>
        <begin position="20"/>
        <end position="40"/>
    </location>
</feature>
<proteinExistence type="predicted"/>
<keyword evidence="1" id="KW-0812">Transmembrane</keyword>
<evidence type="ECO:0000313" key="3">
    <source>
        <dbReference type="Proteomes" id="UP000598467"/>
    </source>
</evidence>
<reference evidence="2" key="1">
    <citation type="submission" date="2020-05" db="EMBL/GenBank/DDBJ databases">
        <title>Identification of trans-AT polyketide cluster in two marine bacteria, producers of a novel glutaramide-containing polyketide sesbanimide D and analogs.</title>
        <authorList>
            <person name="Kacar D."/>
            <person name="Rodriguez P."/>
            <person name="Canedo L."/>
            <person name="Gonzalez E."/>
            <person name="Galan B."/>
            <person name="De La Calle F."/>
            <person name="Garcia J.L."/>
        </authorList>
    </citation>
    <scope>NUCLEOTIDE SEQUENCE</scope>
    <source>
        <strain evidence="2">PHM038</strain>
    </source>
</reference>
<evidence type="ECO:0000313" key="2">
    <source>
        <dbReference type="EMBL" id="MBD1545978.1"/>
    </source>
</evidence>
<gene>
    <name evidence="2" type="ORF">HK439_06870</name>
</gene>
<sequence>MKTANARGRNGSVRRSVLEVIGIWVAGWLGGGLAGSVLFAEILHRGALMRGLHLPGIAFSPSAGSSPAAFIYGVDPSGVLFWGECGLAGGVLVALVHLVVLQRRPVAGWAGSLLSTLVWGCGIGLVINLGGPGLLPLFGGLSGAVYGWFAGRVSGCRLRAMAVSALLWFAVSLTSLLPLWLFISA</sequence>
<feature type="transmembrane region" description="Helical" evidence="1">
    <location>
        <begin position="107"/>
        <end position="127"/>
    </location>
</feature>
<protein>
    <submittedName>
        <fullName evidence="2">Uncharacterized protein</fullName>
    </submittedName>
</protein>